<keyword evidence="1" id="KW-0472">Membrane</keyword>
<dbReference type="InterPro" id="IPR045339">
    <property type="entry name" value="DUF6534"/>
</dbReference>
<dbReference type="AlphaFoldDB" id="A0A4Y7PUL6"/>
<dbReference type="Pfam" id="PF20152">
    <property type="entry name" value="DUF6534"/>
    <property type="match status" value="1"/>
</dbReference>
<feature type="transmembrane region" description="Helical" evidence="1">
    <location>
        <begin position="6"/>
        <end position="23"/>
    </location>
</feature>
<dbReference type="OrthoDB" id="2535105at2759"/>
<protein>
    <recommendedName>
        <fullName evidence="2">DUF6534 domain-containing protein</fullName>
    </recommendedName>
</protein>
<evidence type="ECO:0000313" key="3">
    <source>
        <dbReference type="EMBL" id="TDL19103.1"/>
    </source>
</evidence>
<proteinExistence type="predicted"/>
<dbReference type="VEuPathDB" id="FungiDB:BD410DRAFT_830536"/>
<gene>
    <name evidence="3" type="ORF">BD410DRAFT_830536</name>
</gene>
<keyword evidence="1" id="KW-0812">Transmembrane</keyword>
<evidence type="ECO:0000259" key="2">
    <source>
        <dbReference type="Pfam" id="PF20152"/>
    </source>
</evidence>
<reference evidence="3 4" key="1">
    <citation type="submission" date="2018-06" db="EMBL/GenBank/DDBJ databases">
        <title>A transcriptomic atlas of mushroom development highlights an independent origin of complex multicellularity.</title>
        <authorList>
            <consortium name="DOE Joint Genome Institute"/>
            <person name="Krizsan K."/>
            <person name="Almasi E."/>
            <person name="Merenyi Z."/>
            <person name="Sahu N."/>
            <person name="Viragh M."/>
            <person name="Koszo T."/>
            <person name="Mondo S."/>
            <person name="Kiss B."/>
            <person name="Balint B."/>
            <person name="Kues U."/>
            <person name="Barry K."/>
            <person name="Hegedus J.C."/>
            <person name="Henrissat B."/>
            <person name="Johnson J."/>
            <person name="Lipzen A."/>
            <person name="Ohm R."/>
            <person name="Nagy I."/>
            <person name="Pangilinan J."/>
            <person name="Yan J."/>
            <person name="Xiong Y."/>
            <person name="Grigoriev I.V."/>
            <person name="Hibbett D.S."/>
            <person name="Nagy L.G."/>
        </authorList>
    </citation>
    <scope>NUCLEOTIDE SEQUENCE [LARGE SCALE GENOMIC DNA]</scope>
    <source>
        <strain evidence="3 4">SZMC22713</strain>
    </source>
</reference>
<sequence length="317" mass="34500">MSVGDTFGAAFIGLIASAIREIFRINPIRRLTPRVKVPLLQVGFIWVVDSIHLASCIATTYWYLVSNFGNFSNLGVPHWTFGLQTVASTTVILSVQLFFVRRVYNLGKNILVAAVIVAFAVTHFALGTYLTVASFNDNSFAPFKVWVGVVGLGSAAVADVLIAMYLVLLLRKSRTGFAPTDHLIAILIRYSLRTGLLTSVVAIITVIIMTSDGNNAFNSDLGWRLLDALKMLNSREALREIVKPVGGSAVQFSHTRSTAACESPNHKNSKPPYGYAAGTLLPRLEVTVEIATDIHSDIMPPNVDKCTSPTREGMNMV</sequence>
<feature type="transmembrane region" description="Helical" evidence="1">
    <location>
        <begin position="111"/>
        <end position="133"/>
    </location>
</feature>
<dbReference type="EMBL" id="ML170200">
    <property type="protein sequence ID" value="TDL19103.1"/>
    <property type="molecule type" value="Genomic_DNA"/>
</dbReference>
<accession>A0A4Y7PUL6</accession>
<dbReference type="PANTHER" id="PTHR40465">
    <property type="entry name" value="CHROMOSOME 1, WHOLE GENOME SHOTGUN SEQUENCE"/>
    <property type="match status" value="1"/>
</dbReference>
<keyword evidence="1" id="KW-1133">Transmembrane helix</keyword>
<name>A0A4Y7PUL6_9AGAM</name>
<keyword evidence="4" id="KW-1185">Reference proteome</keyword>
<feature type="domain" description="DUF6534" evidence="2">
    <location>
        <begin position="155"/>
        <end position="216"/>
    </location>
</feature>
<dbReference type="PANTHER" id="PTHR40465:SF1">
    <property type="entry name" value="DUF6534 DOMAIN-CONTAINING PROTEIN"/>
    <property type="match status" value="1"/>
</dbReference>
<feature type="transmembrane region" description="Helical" evidence="1">
    <location>
        <begin position="76"/>
        <end position="99"/>
    </location>
</feature>
<feature type="transmembrane region" description="Helical" evidence="1">
    <location>
        <begin position="190"/>
        <end position="209"/>
    </location>
</feature>
<dbReference type="Proteomes" id="UP000294933">
    <property type="component" value="Unassembled WGS sequence"/>
</dbReference>
<organism evidence="3 4">
    <name type="scientific">Rickenella mellea</name>
    <dbReference type="NCBI Taxonomy" id="50990"/>
    <lineage>
        <taxon>Eukaryota</taxon>
        <taxon>Fungi</taxon>
        <taxon>Dikarya</taxon>
        <taxon>Basidiomycota</taxon>
        <taxon>Agaricomycotina</taxon>
        <taxon>Agaricomycetes</taxon>
        <taxon>Hymenochaetales</taxon>
        <taxon>Rickenellaceae</taxon>
        <taxon>Rickenella</taxon>
    </lineage>
</organism>
<evidence type="ECO:0000256" key="1">
    <source>
        <dbReference type="SAM" id="Phobius"/>
    </source>
</evidence>
<dbReference type="STRING" id="50990.A0A4Y7PUL6"/>
<evidence type="ECO:0000313" key="4">
    <source>
        <dbReference type="Proteomes" id="UP000294933"/>
    </source>
</evidence>
<feature type="transmembrane region" description="Helical" evidence="1">
    <location>
        <begin position="44"/>
        <end position="64"/>
    </location>
</feature>
<feature type="transmembrane region" description="Helical" evidence="1">
    <location>
        <begin position="145"/>
        <end position="170"/>
    </location>
</feature>